<gene>
    <name evidence="5" type="ORF">V0U35_01040</name>
</gene>
<keyword evidence="1" id="KW-0677">Repeat</keyword>
<evidence type="ECO:0000256" key="4">
    <source>
        <dbReference type="SAM" id="SignalP"/>
    </source>
</evidence>
<dbReference type="InterPro" id="IPR011990">
    <property type="entry name" value="TPR-like_helical_dom_sf"/>
</dbReference>
<evidence type="ECO:0000256" key="2">
    <source>
        <dbReference type="ARBA" id="ARBA00022803"/>
    </source>
</evidence>
<dbReference type="Pfam" id="PF07719">
    <property type="entry name" value="TPR_2"/>
    <property type="match status" value="1"/>
</dbReference>
<dbReference type="PROSITE" id="PS50005">
    <property type="entry name" value="TPR"/>
    <property type="match status" value="1"/>
</dbReference>
<organism evidence="5 6">
    <name type="scientific">Hyphobacterium marinum</name>
    <dbReference type="NCBI Taxonomy" id="3116574"/>
    <lineage>
        <taxon>Bacteria</taxon>
        <taxon>Pseudomonadati</taxon>
        <taxon>Pseudomonadota</taxon>
        <taxon>Alphaproteobacteria</taxon>
        <taxon>Maricaulales</taxon>
        <taxon>Maricaulaceae</taxon>
        <taxon>Hyphobacterium</taxon>
    </lineage>
</organism>
<dbReference type="RefSeq" id="WP_330194786.1">
    <property type="nucleotide sequence ID" value="NZ_JAZDRO010000001.1"/>
</dbReference>
<feature type="chain" id="PRO_5045452088" evidence="4">
    <location>
        <begin position="20"/>
        <end position="218"/>
    </location>
</feature>
<sequence length="218" mass="23646">MRVFLFVAGLGLIASAAEAQTSSYEAVERARYEACLQRVETDPENAYEDALAWKYDGGGWPALHCEARALVTLGEEEEGARRMEAMGMASDGGTDAMRVLVLAEAGEAFLLANAPEEARRAYTNALSFNENSAPLWMGRARAALVQEMWTAAEADATAAISHNAGLAEAWRTRAEARLELGRLDGAESDMNRARELDPADIETLVIRGRILEARRLGG</sequence>
<proteinExistence type="predicted"/>
<evidence type="ECO:0000313" key="5">
    <source>
        <dbReference type="EMBL" id="MEE2565248.1"/>
    </source>
</evidence>
<accession>A0ABU7LUL3</accession>
<reference evidence="5 6" key="1">
    <citation type="submission" date="2024-01" db="EMBL/GenBank/DDBJ databases">
        <title>Hyphobacterium bacterium isolated from marine sediment.</title>
        <authorList>
            <person name="Zhao S."/>
        </authorList>
    </citation>
    <scope>NUCLEOTIDE SEQUENCE [LARGE SCALE GENOMIC DNA]</scope>
    <source>
        <strain evidence="5 6">Y60-23</strain>
    </source>
</reference>
<keyword evidence="2 3" id="KW-0802">TPR repeat</keyword>
<dbReference type="Gene3D" id="1.25.40.10">
    <property type="entry name" value="Tetratricopeptide repeat domain"/>
    <property type="match status" value="1"/>
</dbReference>
<dbReference type="SUPFAM" id="SSF48452">
    <property type="entry name" value="TPR-like"/>
    <property type="match status" value="1"/>
</dbReference>
<dbReference type="InterPro" id="IPR019734">
    <property type="entry name" value="TPR_rpt"/>
</dbReference>
<keyword evidence="4" id="KW-0732">Signal</keyword>
<feature type="signal peptide" evidence="4">
    <location>
        <begin position="1"/>
        <end position="19"/>
    </location>
</feature>
<dbReference type="SMART" id="SM00028">
    <property type="entry name" value="TPR"/>
    <property type="match status" value="3"/>
</dbReference>
<keyword evidence="6" id="KW-1185">Reference proteome</keyword>
<comment type="caution">
    <text evidence="5">The sequence shown here is derived from an EMBL/GenBank/DDBJ whole genome shotgun (WGS) entry which is preliminary data.</text>
</comment>
<dbReference type="Proteomes" id="UP001310692">
    <property type="component" value="Unassembled WGS sequence"/>
</dbReference>
<dbReference type="EMBL" id="JAZDRO010000001">
    <property type="protein sequence ID" value="MEE2565248.1"/>
    <property type="molecule type" value="Genomic_DNA"/>
</dbReference>
<feature type="repeat" description="TPR" evidence="3">
    <location>
        <begin position="167"/>
        <end position="200"/>
    </location>
</feature>
<evidence type="ECO:0000313" key="6">
    <source>
        <dbReference type="Proteomes" id="UP001310692"/>
    </source>
</evidence>
<dbReference type="InterPro" id="IPR013105">
    <property type="entry name" value="TPR_2"/>
</dbReference>
<protein>
    <submittedName>
        <fullName evidence="5">Tetratricopeptide repeat protein</fullName>
    </submittedName>
</protein>
<dbReference type="InterPro" id="IPR051966">
    <property type="entry name" value="RPAP3"/>
</dbReference>
<evidence type="ECO:0000256" key="3">
    <source>
        <dbReference type="PROSITE-ProRule" id="PRU00339"/>
    </source>
</evidence>
<dbReference type="PANTHER" id="PTHR46423:SF1">
    <property type="entry name" value="RNA POLYMERASE II-ASSOCIATED PROTEIN 3"/>
    <property type="match status" value="1"/>
</dbReference>
<evidence type="ECO:0000256" key="1">
    <source>
        <dbReference type="ARBA" id="ARBA00022737"/>
    </source>
</evidence>
<name>A0ABU7LUL3_9PROT</name>
<dbReference type="PANTHER" id="PTHR46423">
    <property type="entry name" value="RNA POLYMERASE II-ASSOCIATED PROTEIN 3"/>
    <property type="match status" value="1"/>
</dbReference>